<dbReference type="GO" id="GO:0016020">
    <property type="term" value="C:membrane"/>
    <property type="evidence" value="ECO:0007669"/>
    <property type="project" value="InterPro"/>
</dbReference>
<dbReference type="PROSITE" id="PS50885">
    <property type="entry name" value="HAMP"/>
    <property type="match status" value="1"/>
</dbReference>
<feature type="transmembrane region" description="Helical" evidence="3">
    <location>
        <begin position="277"/>
        <end position="300"/>
    </location>
</feature>
<feature type="transmembrane region" description="Helical" evidence="3">
    <location>
        <begin position="184"/>
        <end position="200"/>
    </location>
</feature>
<dbReference type="InterPro" id="IPR011990">
    <property type="entry name" value="TPR-like_helical_dom_sf"/>
</dbReference>
<dbReference type="SUPFAM" id="SSF81606">
    <property type="entry name" value="PP2C-like"/>
    <property type="match status" value="1"/>
</dbReference>
<dbReference type="GO" id="GO:0007165">
    <property type="term" value="P:signal transduction"/>
    <property type="evidence" value="ECO:0007669"/>
    <property type="project" value="InterPro"/>
</dbReference>
<dbReference type="Gene3D" id="6.10.340.10">
    <property type="match status" value="1"/>
</dbReference>
<evidence type="ECO:0000256" key="1">
    <source>
        <dbReference type="PROSITE-ProRule" id="PRU00339"/>
    </source>
</evidence>
<dbReference type="Proteomes" id="UP000297453">
    <property type="component" value="Unassembled WGS sequence"/>
</dbReference>
<dbReference type="PANTHER" id="PTHR32089:SF114">
    <property type="entry name" value="METHYL-ACCEPTING CHEMOTAXIS PROTEIN MCPB"/>
    <property type="match status" value="1"/>
</dbReference>
<dbReference type="Pfam" id="PF00672">
    <property type="entry name" value="HAMP"/>
    <property type="match status" value="1"/>
</dbReference>
<accession>A0A4R9FRQ5</accession>
<feature type="transmembrane region" description="Helical" evidence="3">
    <location>
        <begin position="42"/>
        <end position="62"/>
    </location>
</feature>
<feature type="domain" description="HAMP" evidence="4">
    <location>
        <begin position="472"/>
        <end position="524"/>
    </location>
</feature>
<feature type="transmembrane region" description="Helical" evidence="3">
    <location>
        <begin position="212"/>
        <end position="232"/>
    </location>
</feature>
<feature type="transmembrane region" description="Helical" evidence="3">
    <location>
        <begin position="68"/>
        <end position="89"/>
    </location>
</feature>
<gene>
    <name evidence="5" type="ORF">EHO59_14320</name>
</gene>
<keyword evidence="6" id="KW-1185">Reference proteome</keyword>
<feature type="coiled-coil region" evidence="2">
    <location>
        <begin position="516"/>
        <end position="557"/>
    </location>
</feature>
<dbReference type="InterPro" id="IPR019734">
    <property type="entry name" value="TPR_rpt"/>
</dbReference>
<keyword evidence="1" id="KW-0802">TPR repeat</keyword>
<keyword evidence="3" id="KW-0472">Membrane</keyword>
<dbReference type="EMBL" id="RQEP01000018">
    <property type="protein sequence ID" value="TGK01085.1"/>
    <property type="molecule type" value="Genomic_DNA"/>
</dbReference>
<protein>
    <submittedName>
        <fullName evidence="5">HAMP domain-containing protein</fullName>
    </submittedName>
</protein>
<feature type="transmembrane region" description="Helical" evidence="3">
    <location>
        <begin position="447"/>
        <end position="470"/>
    </location>
</feature>
<feature type="repeat" description="TPR" evidence="1">
    <location>
        <begin position="845"/>
        <end position="878"/>
    </location>
</feature>
<dbReference type="InterPro" id="IPR036457">
    <property type="entry name" value="PPM-type-like_dom_sf"/>
</dbReference>
<dbReference type="Pfam" id="PF13432">
    <property type="entry name" value="TPR_16"/>
    <property type="match status" value="1"/>
</dbReference>
<feature type="transmembrane region" description="Helical" evidence="3">
    <location>
        <begin position="12"/>
        <end position="30"/>
    </location>
</feature>
<evidence type="ECO:0000313" key="5">
    <source>
        <dbReference type="EMBL" id="TGK01085.1"/>
    </source>
</evidence>
<organism evidence="5 6">
    <name type="scientific">Leptospira semungkisensis</name>
    <dbReference type="NCBI Taxonomy" id="2484985"/>
    <lineage>
        <taxon>Bacteria</taxon>
        <taxon>Pseudomonadati</taxon>
        <taxon>Spirochaetota</taxon>
        <taxon>Spirochaetia</taxon>
        <taxon>Leptospirales</taxon>
        <taxon>Leptospiraceae</taxon>
        <taxon>Leptospira</taxon>
    </lineage>
</organism>
<dbReference type="SUPFAM" id="SSF158472">
    <property type="entry name" value="HAMP domain-like"/>
    <property type="match status" value="1"/>
</dbReference>
<keyword evidence="2" id="KW-0175">Coiled coil</keyword>
<feature type="transmembrane region" description="Helical" evidence="3">
    <location>
        <begin position="143"/>
        <end position="163"/>
    </location>
</feature>
<evidence type="ECO:0000259" key="4">
    <source>
        <dbReference type="PROSITE" id="PS50885"/>
    </source>
</evidence>
<comment type="caution">
    <text evidence="5">The sequence shown here is derived from an EMBL/GenBank/DDBJ whole genome shotgun (WGS) entry which is preliminary data.</text>
</comment>
<proteinExistence type="predicted"/>
<dbReference type="SMART" id="SM00331">
    <property type="entry name" value="PP2C_SIG"/>
    <property type="match status" value="1"/>
</dbReference>
<sequence length="993" mass="113271">MVDSILFSHHSIGVFSLFLLTLVLSGFLIFKKDKTLPSYYLLIMYLCYGVMFFGYVLSYSVFDPIAAYHRYLTVFILFGIVCFIGFCYYFPRNVHPKESKVVILISLFMSLAAWAHFMYKTHNMEKIFSFTAHQYSFDFGKEASAIILLCFIISTVVLIRKILYFSKYTGVLTIWSRNFENSSAFVRIPVQFLLGIPLAFQKIVFAKGKEAVALRAFLFTVLLNILNAYNNVLNKSGVITYDTFAMTYFTLSVTTIFFIQNAYLGHSPEPTSFMVKILSSAVVTVILALGAISYITLYAIDRASEKESLVEMNSVKTAIRNGETDFPSNVQYIISRPSGPGVFDHKYNVIFSRDSLTQNKLKEGEEKYKKQQLRDLEEQNKRKYKGKTDSELETISLKEMEDTELPLQTRLFRMAENFYIHYDFEMDKTRYEVGFSYRDFRTVIHNVARWLVLIQLGTTVFILIAFPILLRVSLIHPLNKLLSGVEKVNHGDLNVNVPIKAMDEVGFLSLSFNSMVDSIRSAREQLQDYANHLEEKVEERTREVQEKMMEVQQLKIQQDGDYFLTSLLAKPLFYNANKSSKVNTNFLIKQKKYFEFRNKKGELGGDICITGNLRLGTPSEYQQFTMAMNGDAMGKSMQGAGGSLVMGVMMNSIMARSAANKRVLNKTPQEWLTDVYHEVHSVFKSFDGSMVISATVALINDETGEMHYWNAEHPFSVLYRDGKASFLENDLELRKLGLDSEYDFKVKTFQLHPSDVIILASDGRDDLLLQSFNGKRIINEDENLFLSAVEKSGADIELIEKSIRSTGEVIDDLSILRIGFQEVGVPAFPSERNGENYDTSEKVTLQNLYREGKELYKSGEVQKAISVLLEAYSADPSNQRINKLLGLISFKEKDYPLAVKVLSKYLVDDPDTAELWHYLSLAEKRLGNLTQSLEAAMMVNKLQPLNVQNLVHLSDLNRLLGKKTDAIEFTKAAEDIDPENKNVQKLKKLLEID</sequence>
<dbReference type="InterPro" id="IPR001932">
    <property type="entry name" value="PPM-type_phosphatase-like_dom"/>
</dbReference>
<feature type="transmembrane region" description="Helical" evidence="3">
    <location>
        <begin position="244"/>
        <end position="265"/>
    </location>
</feature>
<dbReference type="Gene3D" id="1.25.40.10">
    <property type="entry name" value="Tetratricopeptide repeat domain"/>
    <property type="match status" value="1"/>
</dbReference>
<dbReference type="CDD" id="cd06225">
    <property type="entry name" value="HAMP"/>
    <property type="match status" value="1"/>
</dbReference>
<dbReference type="PROSITE" id="PS50005">
    <property type="entry name" value="TPR"/>
    <property type="match status" value="1"/>
</dbReference>
<reference evidence="5" key="1">
    <citation type="journal article" date="2019" name="PLoS Negl. Trop. Dis.">
        <title>Revisiting the worldwide diversity of Leptospira species in the environment.</title>
        <authorList>
            <person name="Vincent A.T."/>
            <person name="Schiettekatte O."/>
            <person name="Bourhy P."/>
            <person name="Veyrier F.J."/>
            <person name="Picardeau M."/>
        </authorList>
    </citation>
    <scope>NUCLEOTIDE SEQUENCE [LARGE SCALE GENOMIC DNA]</scope>
    <source>
        <strain evidence="5">SSS9</strain>
    </source>
</reference>
<dbReference type="Pfam" id="PF07228">
    <property type="entry name" value="SpoIIE"/>
    <property type="match status" value="1"/>
</dbReference>
<dbReference type="InterPro" id="IPR003660">
    <property type="entry name" value="HAMP_dom"/>
</dbReference>
<keyword evidence="3" id="KW-0812">Transmembrane</keyword>
<dbReference type="SMART" id="SM00304">
    <property type="entry name" value="HAMP"/>
    <property type="match status" value="1"/>
</dbReference>
<keyword evidence="3" id="KW-1133">Transmembrane helix</keyword>
<evidence type="ECO:0000256" key="3">
    <source>
        <dbReference type="SAM" id="Phobius"/>
    </source>
</evidence>
<dbReference type="RefSeq" id="WP_135589107.1">
    <property type="nucleotide sequence ID" value="NZ_RQEP01000018.1"/>
</dbReference>
<dbReference type="PANTHER" id="PTHR32089">
    <property type="entry name" value="METHYL-ACCEPTING CHEMOTAXIS PROTEIN MCPB"/>
    <property type="match status" value="1"/>
</dbReference>
<dbReference type="OrthoDB" id="340941at2"/>
<name>A0A4R9FRQ5_9LEPT</name>
<dbReference type="SUPFAM" id="SSF48452">
    <property type="entry name" value="TPR-like"/>
    <property type="match status" value="1"/>
</dbReference>
<evidence type="ECO:0000256" key="2">
    <source>
        <dbReference type="SAM" id="Coils"/>
    </source>
</evidence>
<dbReference type="AlphaFoldDB" id="A0A4R9FRQ5"/>
<dbReference type="Gene3D" id="3.60.40.10">
    <property type="entry name" value="PPM-type phosphatase domain"/>
    <property type="match status" value="1"/>
</dbReference>
<feature type="transmembrane region" description="Helical" evidence="3">
    <location>
        <begin position="101"/>
        <end position="119"/>
    </location>
</feature>
<evidence type="ECO:0000313" key="6">
    <source>
        <dbReference type="Proteomes" id="UP000297453"/>
    </source>
</evidence>